<evidence type="ECO:0000256" key="5">
    <source>
        <dbReference type="ARBA" id="ARBA00022692"/>
    </source>
</evidence>
<keyword evidence="7" id="KW-1133">Transmembrane helix</keyword>
<keyword evidence="4 12" id="KW-0349">Heme</keyword>
<dbReference type="Proteomes" id="UP000054549">
    <property type="component" value="Unassembled WGS sequence"/>
</dbReference>
<dbReference type="SUPFAM" id="SSF48264">
    <property type="entry name" value="Cytochrome P450"/>
    <property type="match status" value="1"/>
</dbReference>
<evidence type="ECO:0000256" key="1">
    <source>
        <dbReference type="ARBA" id="ARBA00001971"/>
    </source>
</evidence>
<keyword evidence="9 12" id="KW-0408">Iron</keyword>
<dbReference type="HOGENOM" id="CLU_022195_0_2_1"/>
<dbReference type="PRINTS" id="PR00465">
    <property type="entry name" value="EP450IV"/>
</dbReference>
<evidence type="ECO:0000256" key="3">
    <source>
        <dbReference type="ARBA" id="ARBA00010617"/>
    </source>
</evidence>
<comment type="similarity">
    <text evidence="3 13">Belongs to the cytochrome P450 family.</text>
</comment>
<comment type="subcellular location">
    <subcellularLocation>
        <location evidence="2">Membrane</location>
    </subcellularLocation>
</comment>
<dbReference type="Pfam" id="PF00067">
    <property type="entry name" value="p450"/>
    <property type="match status" value="1"/>
</dbReference>
<dbReference type="STRING" id="946122.A0A0C2WUS1"/>
<feature type="binding site" description="axial binding residue" evidence="12">
    <location>
        <position position="428"/>
    </location>
    <ligand>
        <name>heme</name>
        <dbReference type="ChEBI" id="CHEBI:30413"/>
    </ligand>
    <ligandPart>
        <name>Fe</name>
        <dbReference type="ChEBI" id="CHEBI:18248"/>
    </ligandPart>
</feature>
<dbReference type="CDD" id="cd11041">
    <property type="entry name" value="CYP503A1-like"/>
    <property type="match status" value="1"/>
</dbReference>
<keyword evidence="10 13" id="KW-0503">Monooxygenase</keyword>
<dbReference type="InParanoid" id="A0A0C2WUS1"/>
<dbReference type="GO" id="GO:0016705">
    <property type="term" value="F:oxidoreductase activity, acting on paired donors, with incorporation or reduction of molecular oxygen"/>
    <property type="evidence" value="ECO:0007669"/>
    <property type="project" value="InterPro"/>
</dbReference>
<dbReference type="PROSITE" id="PS00086">
    <property type="entry name" value="CYTOCHROME_P450"/>
    <property type="match status" value="1"/>
</dbReference>
<dbReference type="GO" id="GO:0020037">
    <property type="term" value="F:heme binding"/>
    <property type="evidence" value="ECO:0007669"/>
    <property type="project" value="InterPro"/>
</dbReference>
<keyword evidence="6 12" id="KW-0479">Metal-binding</keyword>
<organism evidence="14 15">
    <name type="scientific">Amanita muscaria (strain Koide BX008)</name>
    <dbReference type="NCBI Taxonomy" id="946122"/>
    <lineage>
        <taxon>Eukaryota</taxon>
        <taxon>Fungi</taxon>
        <taxon>Dikarya</taxon>
        <taxon>Basidiomycota</taxon>
        <taxon>Agaricomycotina</taxon>
        <taxon>Agaricomycetes</taxon>
        <taxon>Agaricomycetidae</taxon>
        <taxon>Agaricales</taxon>
        <taxon>Pluteineae</taxon>
        <taxon>Amanitaceae</taxon>
        <taxon>Amanita</taxon>
    </lineage>
</organism>
<dbReference type="PANTHER" id="PTHR46206:SF5">
    <property type="entry name" value="P450, PUTATIVE (EUROFUNG)-RELATED"/>
    <property type="match status" value="1"/>
</dbReference>
<dbReference type="GO" id="GO:0005506">
    <property type="term" value="F:iron ion binding"/>
    <property type="evidence" value="ECO:0007669"/>
    <property type="project" value="InterPro"/>
</dbReference>
<evidence type="ECO:0000256" key="12">
    <source>
        <dbReference type="PIRSR" id="PIRSR602403-1"/>
    </source>
</evidence>
<dbReference type="InterPro" id="IPR002403">
    <property type="entry name" value="Cyt_P450_E_grp-IV"/>
</dbReference>
<reference evidence="14 15" key="1">
    <citation type="submission" date="2014-04" db="EMBL/GenBank/DDBJ databases">
        <title>Evolutionary Origins and Diversification of the Mycorrhizal Mutualists.</title>
        <authorList>
            <consortium name="DOE Joint Genome Institute"/>
            <consortium name="Mycorrhizal Genomics Consortium"/>
            <person name="Kohler A."/>
            <person name="Kuo A."/>
            <person name="Nagy L.G."/>
            <person name="Floudas D."/>
            <person name="Copeland A."/>
            <person name="Barry K.W."/>
            <person name="Cichocki N."/>
            <person name="Veneault-Fourrey C."/>
            <person name="LaButti K."/>
            <person name="Lindquist E.A."/>
            <person name="Lipzen A."/>
            <person name="Lundell T."/>
            <person name="Morin E."/>
            <person name="Murat C."/>
            <person name="Riley R."/>
            <person name="Ohm R."/>
            <person name="Sun H."/>
            <person name="Tunlid A."/>
            <person name="Henrissat B."/>
            <person name="Grigoriev I.V."/>
            <person name="Hibbett D.S."/>
            <person name="Martin F."/>
        </authorList>
    </citation>
    <scope>NUCLEOTIDE SEQUENCE [LARGE SCALE GENOMIC DNA]</scope>
    <source>
        <strain evidence="14 15">Koide BX008</strain>
    </source>
</reference>
<dbReference type="EMBL" id="KN818242">
    <property type="protein sequence ID" value="KIL65497.1"/>
    <property type="molecule type" value="Genomic_DNA"/>
</dbReference>
<dbReference type="GO" id="GO:0016020">
    <property type="term" value="C:membrane"/>
    <property type="evidence" value="ECO:0007669"/>
    <property type="project" value="UniProtKB-SubCell"/>
</dbReference>
<evidence type="ECO:0000256" key="4">
    <source>
        <dbReference type="ARBA" id="ARBA00022617"/>
    </source>
</evidence>
<gene>
    <name evidence="14" type="ORF">M378DRAFT_77005</name>
</gene>
<evidence type="ECO:0000256" key="13">
    <source>
        <dbReference type="RuleBase" id="RU000461"/>
    </source>
</evidence>
<keyword evidence="15" id="KW-1185">Reference proteome</keyword>
<comment type="cofactor">
    <cofactor evidence="1 12">
        <name>heme</name>
        <dbReference type="ChEBI" id="CHEBI:30413"/>
    </cofactor>
</comment>
<keyword evidence="5" id="KW-0812">Transmembrane</keyword>
<dbReference type="AlphaFoldDB" id="A0A0C2WUS1"/>
<dbReference type="InterPro" id="IPR036396">
    <property type="entry name" value="Cyt_P450_sf"/>
</dbReference>
<proteinExistence type="inferred from homology"/>
<evidence type="ECO:0000256" key="11">
    <source>
        <dbReference type="ARBA" id="ARBA00023136"/>
    </source>
</evidence>
<evidence type="ECO:0008006" key="16">
    <source>
        <dbReference type="Google" id="ProtNLM"/>
    </source>
</evidence>
<keyword evidence="11" id="KW-0472">Membrane</keyword>
<accession>A0A0C2WUS1</accession>
<evidence type="ECO:0000256" key="6">
    <source>
        <dbReference type="ARBA" id="ARBA00022723"/>
    </source>
</evidence>
<dbReference type="GO" id="GO:0004497">
    <property type="term" value="F:monooxygenase activity"/>
    <property type="evidence" value="ECO:0007669"/>
    <property type="project" value="UniProtKB-KW"/>
</dbReference>
<evidence type="ECO:0000313" key="14">
    <source>
        <dbReference type="EMBL" id="KIL65497.1"/>
    </source>
</evidence>
<evidence type="ECO:0000313" key="15">
    <source>
        <dbReference type="Proteomes" id="UP000054549"/>
    </source>
</evidence>
<dbReference type="PANTHER" id="PTHR46206">
    <property type="entry name" value="CYTOCHROME P450"/>
    <property type="match status" value="1"/>
</dbReference>
<protein>
    <recommendedName>
        <fullName evidence="16">Cytochrome P450</fullName>
    </recommendedName>
</protein>
<dbReference type="Gene3D" id="1.10.630.10">
    <property type="entry name" value="Cytochrome P450"/>
    <property type="match status" value="1"/>
</dbReference>
<evidence type="ECO:0000256" key="10">
    <source>
        <dbReference type="ARBA" id="ARBA00023033"/>
    </source>
</evidence>
<evidence type="ECO:0000256" key="8">
    <source>
        <dbReference type="ARBA" id="ARBA00023002"/>
    </source>
</evidence>
<evidence type="ECO:0000256" key="2">
    <source>
        <dbReference type="ARBA" id="ARBA00004370"/>
    </source>
</evidence>
<name>A0A0C2WUS1_AMAMK</name>
<sequence length="497" mass="56478">MGLIFQLRSIPTVGPSGILASYIGAVRFLLHGREMLQEGYNKYRGSFFKIPTLTSWIIVASGGPLVDEIRRAPDNALSTTAAIREVLLTDLTIGPEQFDDPFNAEVIKGPLTRNIGAKFLDIQAEISAAFEEYIPVKGDEWTKVTAYTTIMNVVCRTSNRMLVGLPLCRDPDWIQLNQKFTLDIITGTIVLNFTPDVLRPIVAPFLRAIPRGIQRATKHLESLIRERQEQEAQYGDDWSGKPNDVISWMLHIAKGQQRSIQEIVTSVLIMNFAALHTTTVCTTYVMYELATRPEYIQPLRDEIEALIAGEGLSKDTINKLWKADSFIKECMRVHELTPLTMRRKALKDFTFSDGTTIPAGCIISVPYNAIHTDAAKYEYSHQVIYANPEIFDGFRFEKMRVQDSEDTKNQLASLGLDYVLFGNGRHACAGRFFVIAEMKLMLAYVLLNYDIEMEDGHPRNWQFWIHSGPDMTAKIRFRKRKGALFMTNELQRSHRKL</sequence>
<dbReference type="InterPro" id="IPR001128">
    <property type="entry name" value="Cyt_P450"/>
</dbReference>
<evidence type="ECO:0000256" key="7">
    <source>
        <dbReference type="ARBA" id="ARBA00022989"/>
    </source>
</evidence>
<evidence type="ECO:0000256" key="9">
    <source>
        <dbReference type="ARBA" id="ARBA00023004"/>
    </source>
</evidence>
<keyword evidence="8 13" id="KW-0560">Oxidoreductase</keyword>
<dbReference type="OrthoDB" id="1844152at2759"/>
<dbReference type="InterPro" id="IPR017972">
    <property type="entry name" value="Cyt_P450_CS"/>
</dbReference>